<feature type="compositionally biased region" description="Low complexity" evidence="1">
    <location>
        <begin position="61"/>
        <end position="74"/>
    </location>
</feature>
<dbReference type="Proteomes" id="UP000030762">
    <property type="component" value="Unassembled WGS sequence"/>
</dbReference>
<evidence type="ECO:0000313" key="3">
    <source>
        <dbReference type="Proteomes" id="UP000030762"/>
    </source>
</evidence>
<dbReference type="VEuPathDB" id="FungiDB:SDRG_01012"/>
<evidence type="ECO:0000313" key="2">
    <source>
        <dbReference type="EMBL" id="EQC42173.1"/>
    </source>
</evidence>
<dbReference type="RefSeq" id="XP_008604742.1">
    <property type="nucleotide sequence ID" value="XM_008606520.1"/>
</dbReference>
<dbReference type="GeneID" id="19941739"/>
<feature type="region of interest" description="Disordered" evidence="1">
    <location>
        <begin position="61"/>
        <end position="95"/>
    </location>
</feature>
<gene>
    <name evidence="2" type="ORF">SDRG_01012</name>
</gene>
<keyword evidence="3" id="KW-1185">Reference proteome</keyword>
<sequence>MGGSSSTYISKSGTCSNVMDQVSAATCTGTWDAASSVCTIYNPSIGSIFCENRYGTWTPKGAAPAPTTTTLPPFIFTPPPTPAPTTAPPPKNSPDCKCPPGRASSGCSAEGFCNGCYLPTPSGGVVCFGSAPASMCQNPGMKWCGY</sequence>
<protein>
    <submittedName>
        <fullName evidence="2">Uncharacterized protein</fullName>
    </submittedName>
</protein>
<name>T0SA37_SAPDV</name>
<reference evidence="2 3" key="1">
    <citation type="submission" date="2012-04" db="EMBL/GenBank/DDBJ databases">
        <title>The Genome Sequence of Saprolegnia declina VS20.</title>
        <authorList>
            <consortium name="The Broad Institute Genome Sequencing Platform"/>
            <person name="Russ C."/>
            <person name="Nusbaum C."/>
            <person name="Tyler B."/>
            <person name="van West P."/>
            <person name="Dieguez-Uribeondo J."/>
            <person name="de Bruijn I."/>
            <person name="Tripathy S."/>
            <person name="Jiang R."/>
            <person name="Young S.K."/>
            <person name="Zeng Q."/>
            <person name="Gargeya S."/>
            <person name="Fitzgerald M."/>
            <person name="Haas B."/>
            <person name="Abouelleil A."/>
            <person name="Alvarado L."/>
            <person name="Arachchi H.M."/>
            <person name="Berlin A."/>
            <person name="Chapman S.B."/>
            <person name="Goldberg J."/>
            <person name="Griggs A."/>
            <person name="Gujja S."/>
            <person name="Hansen M."/>
            <person name="Howarth C."/>
            <person name="Imamovic A."/>
            <person name="Larimer J."/>
            <person name="McCowen C."/>
            <person name="Montmayeur A."/>
            <person name="Murphy C."/>
            <person name="Neiman D."/>
            <person name="Pearson M."/>
            <person name="Priest M."/>
            <person name="Roberts A."/>
            <person name="Saif S."/>
            <person name="Shea T."/>
            <person name="Sisk P."/>
            <person name="Sykes S."/>
            <person name="Wortman J."/>
            <person name="Nusbaum C."/>
            <person name="Birren B."/>
        </authorList>
    </citation>
    <scope>NUCLEOTIDE SEQUENCE [LARGE SCALE GENOMIC DNA]</scope>
    <source>
        <strain evidence="2 3">VS20</strain>
    </source>
</reference>
<evidence type="ECO:0000256" key="1">
    <source>
        <dbReference type="SAM" id="MobiDB-lite"/>
    </source>
</evidence>
<dbReference type="EMBL" id="JH767133">
    <property type="protein sequence ID" value="EQC42173.1"/>
    <property type="molecule type" value="Genomic_DNA"/>
</dbReference>
<feature type="compositionally biased region" description="Pro residues" evidence="1">
    <location>
        <begin position="75"/>
        <end position="92"/>
    </location>
</feature>
<proteinExistence type="predicted"/>
<organism evidence="2 3">
    <name type="scientific">Saprolegnia diclina (strain VS20)</name>
    <dbReference type="NCBI Taxonomy" id="1156394"/>
    <lineage>
        <taxon>Eukaryota</taxon>
        <taxon>Sar</taxon>
        <taxon>Stramenopiles</taxon>
        <taxon>Oomycota</taxon>
        <taxon>Saprolegniomycetes</taxon>
        <taxon>Saprolegniales</taxon>
        <taxon>Saprolegniaceae</taxon>
        <taxon>Saprolegnia</taxon>
    </lineage>
</organism>
<dbReference type="InParanoid" id="T0SA37"/>
<dbReference type="AlphaFoldDB" id="T0SA37"/>
<accession>T0SA37</accession>